<gene>
    <name evidence="5" type="primary">LOC101502930</name>
</gene>
<dbReference type="RefSeq" id="XP_004490674.1">
    <property type="nucleotide sequence ID" value="XM_004490617.3"/>
</dbReference>
<dbReference type="KEGG" id="cam:101502930"/>
<dbReference type="PANTHER" id="PTHR31236">
    <property type="entry name" value="BURP DOMAIN PROTEIN USPL1-LIKE"/>
    <property type="match status" value="1"/>
</dbReference>
<dbReference type="PANTHER" id="PTHR31236:SF35">
    <property type="entry name" value="ABUNDANT PROTEIN, PUTATIVE-RELATED"/>
    <property type="match status" value="1"/>
</dbReference>
<dbReference type="Proteomes" id="UP000087171">
    <property type="component" value="Chromosome Ca2"/>
</dbReference>
<accession>A0A1S2XKD7</accession>
<dbReference type="eggNOG" id="ENOG502SM1V">
    <property type="taxonomic scope" value="Eukaryota"/>
</dbReference>
<protein>
    <submittedName>
        <fullName evidence="5">Embryonic abundant protein VF30.1-like</fullName>
    </submittedName>
</protein>
<dbReference type="PaxDb" id="3827-XP_004490674.1"/>
<keyword evidence="1 2" id="KW-0732">Signal</keyword>
<evidence type="ECO:0000259" key="3">
    <source>
        <dbReference type="PROSITE" id="PS51277"/>
    </source>
</evidence>
<dbReference type="OrthoDB" id="1338791at2759"/>
<feature type="domain" description="BURP" evidence="3">
    <location>
        <begin position="69"/>
        <end position="260"/>
    </location>
</feature>
<reference evidence="5" key="2">
    <citation type="submission" date="2025-08" db="UniProtKB">
        <authorList>
            <consortium name="RefSeq"/>
        </authorList>
    </citation>
    <scope>IDENTIFICATION</scope>
    <source>
        <tissue evidence="5">Etiolated seedlings</tissue>
    </source>
</reference>
<dbReference type="Pfam" id="PF03181">
    <property type="entry name" value="BURP"/>
    <property type="match status" value="1"/>
</dbReference>
<evidence type="ECO:0000256" key="2">
    <source>
        <dbReference type="SAM" id="SignalP"/>
    </source>
</evidence>
<dbReference type="GeneID" id="101502930"/>
<evidence type="ECO:0000256" key="1">
    <source>
        <dbReference type="ARBA" id="ARBA00022729"/>
    </source>
</evidence>
<dbReference type="InterPro" id="IPR004873">
    <property type="entry name" value="BURP_dom"/>
</dbReference>
<evidence type="ECO:0000313" key="5">
    <source>
        <dbReference type="RefSeq" id="XP_004490674.1"/>
    </source>
</evidence>
<evidence type="ECO:0000313" key="4">
    <source>
        <dbReference type="Proteomes" id="UP000087171"/>
    </source>
</evidence>
<dbReference type="PROSITE" id="PS51277">
    <property type="entry name" value="BURP"/>
    <property type="match status" value="1"/>
</dbReference>
<feature type="chain" id="PRO_5010204267" evidence="2">
    <location>
        <begin position="22"/>
        <end position="269"/>
    </location>
</feature>
<feature type="signal peptide" evidence="2">
    <location>
        <begin position="1"/>
        <end position="21"/>
    </location>
</feature>
<organism evidence="4 5">
    <name type="scientific">Cicer arietinum</name>
    <name type="common">Chickpea</name>
    <name type="synonym">Garbanzo</name>
    <dbReference type="NCBI Taxonomy" id="3827"/>
    <lineage>
        <taxon>Eukaryota</taxon>
        <taxon>Viridiplantae</taxon>
        <taxon>Streptophyta</taxon>
        <taxon>Embryophyta</taxon>
        <taxon>Tracheophyta</taxon>
        <taxon>Spermatophyta</taxon>
        <taxon>Magnoliopsida</taxon>
        <taxon>eudicotyledons</taxon>
        <taxon>Gunneridae</taxon>
        <taxon>Pentapetalae</taxon>
        <taxon>rosids</taxon>
        <taxon>fabids</taxon>
        <taxon>Fabales</taxon>
        <taxon>Fabaceae</taxon>
        <taxon>Papilionoideae</taxon>
        <taxon>50 kb inversion clade</taxon>
        <taxon>NPAAA clade</taxon>
        <taxon>Hologalegina</taxon>
        <taxon>IRL clade</taxon>
        <taxon>Cicereae</taxon>
        <taxon>Cicer</taxon>
    </lineage>
</organism>
<proteinExistence type="predicted"/>
<keyword evidence="4" id="KW-1185">Reference proteome</keyword>
<dbReference type="InterPro" id="IPR044816">
    <property type="entry name" value="BURP"/>
</dbReference>
<sequence>MEFSRLSILALFCLVFVRIGASPLSAEDYWQSVWPNTPLPKAFSDLLLPYGRTHSLPIRAEEINQYSTLFFEHDLYPGKKITLGNSQSLGKIVRPFTKPTQGVTDSIWLTNKKRQSLDDFCASPTATGEHKHCVSSLESMVDHVISHFGTTKIKAISSTFGQNQDQYVVEEVKRVGDNAVMCHRLNFEKVVFNCHQVQATTAYVVSLVAPDGTKAKALTVCHHDTRGMNHELLYEALKVDPGTVPICHFIGNKAAAWVPNFSDDHLCAI</sequence>
<dbReference type="STRING" id="3827.A0A1S2XKD7"/>
<dbReference type="AlphaFoldDB" id="A0A1S2XKD7"/>
<reference evidence="4" key="1">
    <citation type="journal article" date="2013" name="Nat. Biotechnol.">
        <title>Draft genome sequence of chickpea (Cicer arietinum) provides a resource for trait improvement.</title>
        <authorList>
            <person name="Varshney R.K."/>
            <person name="Song C."/>
            <person name="Saxena R.K."/>
            <person name="Azam S."/>
            <person name="Yu S."/>
            <person name="Sharpe A.G."/>
            <person name="Cannon S."/>
            <person name="Baek J."/>
            <person name="Rosen B.D."/>
            <person name="Tar'an B."/>
            <person name="Millan T."/>
            <person name="Zhang X."/>
            <person name="Ramsay L.D."/>
            <person name="Iwata A."/>
            <person name="Wang Y."/>
            <person name="Nelson W."/>
            <person name="Farmer A.D."/>
            <person name="Gaur P.M."/>
            <person name="Soderlund C."/>
            <person name="Penmetsa R.V."/>
            <person name="Xu C."/>
            <person name="Bharti A.K."/>
            <person name="He W."/>
            <person name="Winter P."/>
            <person name="Zhao S."/>
            <person name="Hane J.K."/>
            <person name="Carrasquilla-Garcia N."/>
            <person name="Condie J.A."/>
            <person name="Upadhyaya H.D."/>
            <person name="Luo M.C."/>
            <person name="Thudi M."/>
            <person name="Gowda C.L."/>
            <person name="Singh N.P."/>
            <person name="Lichtenzveig J."/>
            <person name="Gali K.K."/>
            <person name="Rubio J."/>
            <person name="Nadarajan N."/>
            <person name="Dolezel J."/>
            <person name="Bansal K.C."/>
            <person name="Xu X."/>
            <person name="Edwards D."/>
            <person name="Zhang G."/>
            <person name="Kahl G."/>
            <person name="Gil J."/>
            <person name="Singh K.B."/>
            <person name="Datta S.K."/>
            <person name="Jackson S.A."/>
            <person name="Wang J."/>
            <person name="Cook D.R."/>
        </authorList>
    </citation>
    <scope>NUCLEOTIDE SEQUENCE [LARGE SCALE GENOMIC DNA]</scope>
    <source>
        <strain evidence="4">cv. CDC Frontier</strain>
    </source>
</reference>
<dbReference type="SMART" id="SM01045">
    <property type="entry name" value="BURP"/>
    <property type="match status" value="1"/>
</dbReference>
<name>A0A1S2XKD7_CICAR</name>